<name>A0A286E825_9NEIS</name>
<keyword evidence="3" id="KW-1185">Reference proteome</keyword>
<evidence type="ECO:0000256" key="1">
    <source>
        <dbReference type="SAM" id="Phobius"/>
    </source>
</evidence>
<organism evidence="2 3">
    <name type="scientific">Alysiella filiformis DSM 16848</name>
    <dbReference type="NCBI Taxonomy" id="1120981"/>
    <lineage>
        <taxon>Bacteria</taxon>
        <taxon>Pseudomonadati</taxon>
        <taxon>Pseudomonadota</taxon>
        <taxon>Betaproteobacteria</taxon>
        <taxon>Neisseriales</taxon>
        <taxon>Neisseriaceae</taxon>
        <taxon>Alysiella</taxon>
    </lineage>
</organism>
<keyword evidence="1" id="KW-0472">Membrane</keyword>
<keyword evidence="1" id="KW-1133">Transmembrane helix</keyword>
<feature type="transmembrane region" description="Helical" evidence="1">
    <location>
        <begin position="43"/>
        <end position="62"/>
    </location>
</feature>
<protein>
    <submittedName>
        <fullName evidence="2">Uncharacterized protein</fullName>
    </submittedName>
</protein>
<feature type="transmembrane region" description="Helical" evidence="1">
    <location>
        <begin position="108"/>
        <end position="127"/>
    </location>
</feature>
<keyword evidence="1" id="KW-0812">Transmembrane</keyword>
<dbReference type="EMBL" id="OCNF01000005">
    <property type="protein sequence ID" value="SOD67004.1"/>
    <property type="molecule type" value="Genomic_DNA"/>
</dbReference>
<accession>A0A286E825</accession>
<proteinExistence type="predicted"/>
<evidence type="ECO:0000313" key="3">
    <source>
        <dbReference type="Proteomes" id="UP000219669"/>
    </source>
</evidence>
<evidence type="ECO:0000313" key="2">
    <source>
        <dbReference type="EMBL" id="SOD67004.1"/>
    </source>
</evidence>
<dbReference type="RefSeq" id="WP_097113849.1">
    <property type="nucleotide sequence ID" value="NZ_CP083931.1"/>
</dbReference>
<dbReference type="Proteomes" id="UP000219669">
    <property type="component" value="Unassembled WGS sequence"/>
</dbReference>
<reference evidence="2 3" key="1">
    <citation type="submission" date="2017-09" db="EMBL/GenBank/DDBJ databases">
        <authorList>
            <person name="Ehlers B."/>
            <person name="Leendertz F.H."/>
        </authorList>
    </citation>
    <scope>NUCLEOTIDE SEQUENCE [LARGE SCALE GENOMIC DNA]</scope>
    <source>
        <strain evidence="2 3">DSM 16848</strain>
    </source>
</reference>
<gene>
    <name evidence="2" type="ORF">SAMN02746062_00771</name>
</gene>
<dbReference type="AlphaFoldDB" id="A0A286E825"/>
<sequence length="151" mass="16357">MLIVENKEELETAINNKVDEFIIVGELFDLMKQAETVKQTSKWILGLLALSLVVGAVTNSNAAKNVMGSSITDEVFKDSVYQANFFNFAESVGVENPTTATTIAGISMLIYSAIAVIGISVLIAFYYNYNTVEVNVDIGGVIKTGMKCSKK</sequence>